<dbReference type="STRING" id="1385517.N800_10015"/>
<reference evidence="2 3" key="1">
    <citation type="submission" date="2013-08" db="EMBL/GenBank/DDBJ databases">
        <title>Genome sequencing of Lysobacter.</title>
        <authorList>
            <person name="Zhang S."/>
            <person name="Wang G."/>
        </authorList>
    </citation>
    <scope>NUCLEOTIDE SEQUENCE [LARGE SCALE GENOMIC DNA]</scope>
    <source>
        <strain evidence="2 3">GH1-9</strain>
    </source>
</reference>
<evidence type="ECO:0000313" key="3">
    <source>
        <dbReference type="Proteomes" id="UP000029998"/>
    </source>
</evidence>
<dbReference type="RefSeq" id="WP_036133961.1">
    <property type="nucleotide sequence ID" value="NZ_AVPU01000002.1"/>
</dbReference>
<name>A0A0A0EYD9_9GAMM</name>
<comment type="caution">
    <text evidence="2">The sequence shown here is derived from an EMBL/GenBank/DDBJ whole genome shotgun (WGS) entry which is preliminary data.</text>
</comment>
<dbReference type="InterPro" id="IPR012902">
    <property type="entry name" value="N_methyl_site"/>
</dbReference>
<dbReference type="InterPro" id="IPR045584">
    <property type="entry name" value="Pilin-like"/>
</dbReference>
<dbReference type="SUPFAM" id="SSF54523">
    <property type="entry name" value="Pili subunits"/>
    <property type="match status" value="1"/>
</dbReference>
<organism evidence="2 3">
    <name type="scientific">Lysobacter daejeonensis GH1-9</name>
    <dbReference type="NCBI Taxonomy" id="1385517"/>
    <lineage>
        <taxon>Bacteria</taxon>
        <taxon>Pseudomonadati</taxon>
        <taxon>Pseudomonadota</taxon>
        <taxon>Gammaproteobacteria</taxon>
        <taxon>Lysobacterales</taxon>
        <taxon>Lysobacteraceae</taxon>
        <taxon>Aerolutibacter</taxon>
    </lineage>
</organism>
<sequence>MLTMRNFNQKGVRGFSLIEMMVAIVAGMIVIGSVLAFTVSMLRSYNENIRSTRLTQDLRTTIGLAVREARRAGYDRSSVQRVMTDNIPVPNLGALAVSSTGNCFTYQYDRGNAVASRQNRAIRWNSTAGTLQMKTADSAVTCTDASGWEDVSDPAVVNITGFKVVERKSPFCVDINKTKDPVTGADVYLRAEGLVRNLSFCVRGALRSDATIIRSIADSGRTRAEVVNFLKNQAAACPTTHAAPDAMKTSAELIADCGVSP</sequence>
<protein>
    <recommendedName>
        <fullName evidence="4">Pilus assembly protein PilW</fullName>
    </recommendedName>
</protein>
<keyword evidence="3" id="KW-1185">Reference proteome</keyword>
<dbReference type="AlphaFoldDB" id="A0A0A0EYD9"/>
<feature type="transmembrane region" description="Helical" evidence="1">
    <location>
        <begin position="20"/>
        <end position="42"/>
    </location>
</feature>
<keyword evidence="1" id="KW-1133">Transmembrane helix</keyword>
<dbReference type="OrthoDB" id="5296662at2"/>
<proteinExistence type="predicted"/>
<evidence type="ECO:0008006" key="4">
    <source>
        <dbReference type="Google" id="ProtNLM"/>
    </source>
</evidence>
<dbReference type="EMBL" id="AVPU01000002">
    <property type="protein sequence ID" value="KGM55961.1"/>
    <property type="molecule type" value="Genomic_DNA"/>
</dbReference>
<dbReference type="PROSITE" id="PS00409">
    <property type="entry name" value="PROKAR_NTER_METHYL"/>
    <property type="match status" value="1"/>
</dbReference>
<evidence type="ECO:0000313" key="2">
    <source>
        <dbReference type="EMBL" id="KGM55961.1"/>
    </source>
</evidence>
<dbReference type="Proteomes" id="UP000029998">
    <property type="component" value="Unassembled WGS sequence"/>
</dbReference>
<accession>A0A0A0EYD9</accession>
<dbReference type="Pfam" id="PF07963">
    <property type="entry name" value="N_methyl"/>
    <property type="match status" value="1"/>
</dbReference>
<dbReference type="eggNOG" id="COG4795">
    <property type="taxonomic scope" value="Bacteria"/>
</dbReference>
<evidence type="ECO:0000256" key="1">
    <source>
        <dbReference type="SAM" id="Phobius"/>
    </source>
</evidence>
<keyword evidence="1" id="KW-0812">Transmembrane</keyword>
<keyword evidence="1" id="KW-0472">Membrane</keyword>
<gene>
    <name evidence="2" type="ORF">N800_10015</name>
</gene>